<reference evidence="1" key="1">
    <citation type="submission" date="2024-04" db="EMBL/GenBank/DDBJ databases">
        <title>Complete genome sequence of Sphingobacterium thalpophiium BAA-1094.</title>
        <authorList>
            <person name="Adaikpoh B.I."/>
        </authorList>
    </citation>
    <scope>NUCLEOTIDE SEQUENCE</scope>
    <source>
        <strain evidence="1">BAA-1094</strain>
    </source>
</reference>
<name>A0ACD5C6W6_9SPHI</name>
<proteinExistence type="predicted"/>
<dbReference type="EMBL" id="CP151087">
    <property type="protein sequence ID" value="WZN57499.1"/>
    <property type="molecule type" value="Genomic_DNA"/>
</dbReference>
<gene>
    <name evidence="1" type="ORF">AACH28_08165</name>
</gene>
<sequence length="181" mass="21798">MRLEYPIDKNDYLIHQLFLASKSERVKKKRQRSKTIFLILFLLLSFLWAMKTQYAVASILAITGILWFFLYPVWERRHYINHYKAFINENYIGIEGKRATIELNNEYIVFKDEGSEGRIMIKKIEEIYEIPSHIFIRLNKAQSIILPKERIENIPALIKQLKEVTSSAEIRYIRDENWQWK</sequence>
<evidence type="ECO:0000313" key="2">
    <source>
        <dbReference type="Proteomes" id="UP001485301"/>
    </source>
</evidence>
<organism evidence="1 2">
    <name type="scientific">Sphingobacterium thalpophilum</name>
    <dbReference type="NCBI Taxonomy" id="259"/>
    <lineage>
        <taxon>Bacteria</taxon>
        <taxon>Pseudomonadati</taxon>
        <taxon>Bacteroidota</taxon>
        <taxon>Sphingobacteriia</taxon>
        <taxon>Sphingobacteriales</taxon>
        <taxon>Sphingobacteriaceae</taxon>
        <taxon>Sphingobacterium</taxon>
    </lineage>
</organism>
<accession>A0ACD5C6W6</accession>
<keyword evidence="2" id="KW-1185">Reference proteome</keyword>
<protein>
    <submittedName>
        <fullName evidence="1">YcxB family protein</fullName>
    </submittedName>
</protein>
<evidence type="ECO:0000313" key="1">
    <source>
        <dbReference type="EMBL" id="WZN57499.1"/>
    </source>
</evidence>
<dbReference type="Proteomes" id="UP001485301">
    <property type="component" value="Chromosome"/>
</dbReference>